<accession>A0ABT1ZFX0</accession>
<protein>
    <recommendedName>
        <fullName evidence="4">LPXTG cell wall anchor domain-containing protein</fullName>
    </recommendedName>
</protein>
<evidence type="ECO:0000313" key="2">
    <source>
        <dbReference type="EMBL" id="MCS0499597.1"/>
    </source>
</evidence>
<feature type="transmembrane region" description="Helical" evidence="1">
    <location>
        <begin position="16"/>
        <end position="37"/>
    </location>
</feature>
<evidence type="ECO:0000313" key="3">
    <source>
        <dbReference type="Proteomes" id="UP001205337"/>
    </source>
</evidence>
<dbReference type="RefSeq" id="WP_258798657.1">
    <property type="nucleotide sequence ID" value="NZ_JANTHX010000007.1"/>
</dbReference>
<name>A0ABT1ZFX0_9MICO</name>
<keyword evidence="1" id="KW-1133">Transmembrane helix</keyword>
<dbReference type="Proteomes" id="UP001205337">
    <property type="component" value="Unassembled WGS sequence"/>
</dbReference>
<reference evidence="2 3" key="1">
    <citation type="submission" date="2022-08" db="EMBL/GenBank/DDBJ databases">
        <authorList>
            <person name="Li F."/>
        </authorList>
    </citation>
    <scope>NUCLEOTIDE SEQUENCE [LARGE SCALE GENOMIC DNA]</scope>
    <source>
        <strain evidence="2 3">10F1B-8-1</strain>
    </source>
</reference>
<comment type="caution">
    <text evidence="2">The sequence shown here is derived from an EMBL/GenBank/DDBJ whole genome shotgun (WGS) entry which is preliminary data.</text>
</comment>
<keyword evidence="3" id="KW-1185">Reference proteome</keyword>
<keyword evidence="1" id="KW-0472">Membrane</keyword>
<evidence type="ECO:0000256" key="1">
    <source>
        <dbReference type="SAM" id="Phobius"/>
    </source>
</evidence>
<evidence type="ECO:0008006" key="4">
    <source>
        <dbReference type="Google" id="ProtNLM"/>
    </source>
</evidence>
<gene>
    <name evidence="2" type="ORF">NUH29_08545</name>
</gene>
<sequence>MSIAQLAATGVEGWQIALLVGGIALMVLGAVGVVLGGRIRRRGR</sequence>
<dbReference type="EMBL" id="JANTHX010000007">
    <property type="protein sequence ID" value="MCS0499597.1"/>
    <property type="molecule type" value="Genomic_DNA"/>
</dbReference>
<keyword evidence="1" id="KW-0812">Transmembrane</keyword>
<organism evidence="2 3">
    <name type="scientific">Protaetiibacter mangrovi</name>
    <dbReference type="NCBI Taxonomy" id="2970926"/>
    <lineage>
        <taxon>Bacteria</taxon>
        <taxon>Bacillati</taxon>
        <taxon>Actinomycetota</taxon>
        <taxon>Actinomycetes</taxon>
        <taxon>Micrococcales</taxon>
        <taxon>Microbacteriaceae</taxon>
        <taxon>Protaetiibacter</taxon>
    </lineage>
</organism>
<proteinExistence type="predicted"/>